<evidence type="ECO:0000259" key="1">
    <source>
        <dbReference type="SMART" id="SM00897"/>
    </source>
</evidence>
<evidence type="ECO:0000313" key="4">
    <source>
        <dbReference type="Proteomes" id="UP000036873"/>
    </source>
</evidence>
<gene>
    <name evidence="3" type="ORF">AKG39_05435</name>
</gene>
<evidence type="ECO:0008006" key="5">
    <source>
        <dbReference type="Google" id="ProtNLM"/>
    </source>
</evidence>
<dbReference type="InterPro" id="IPR013702">
    <property type="entry name" value="FIST_domain_N"/>
</dbReference>
<dbReference type="InterPro" id="IPR019494">
    <property type="entry name" value="FIST_C"/>
</dbReference>
<dbReference type="PATRIC" id="fig|52689.4.peg.171"/>
<dbReference type="PANTHER" id="PTHR40252">
    <property type="entry name" value="BLR0328 PROTEIN"/>
    <property type="match status" value="1"/>
</dbReference>
<dbReference type="SMART" id="SM01204">
    <property type="entry name" value="FIST_C"/>
    <property type="match status" value="1"/>
</dbReference>
<dbReference type="STRING" id="52689.AKG39_05435"/>
<dbReference type="Pfam" id="PF10442">
    <property type="entry name" value="FIST_C"/>
    <property type="match status" value="1"/>
</dbReference>
<organism evidence="3 4">
    <name type="scientific">Acetobacterium bakii</name>
    <dbReference type="NCBI Taxonomy" id="52689"/>
    <lineage>
        <taxon>Bacteria</taxon>
        <taxon>Bacillati</taxon>
        <taxon>Bacillota</taxon>
        <taxon>Clostridia</taxon>
        <taxon>Eubacteriales</taxon>
        <taxon>Eubacteriaceae</taxon>
        <taxon>Acetobacterium</taxon>
    </lineage>
</organism>
<evidence type="ECO:0000259" key="2">
    <source>
        <dbReference type="SMART" id="SM01204"/>
    </source>
</evidence>
<evidence type="ECO:0000313" key="3">
    <source>
        <dbReference type="EMBL" id="KNZ42598.1"/>
    </source>
</evidence>
<accession>A0A0L6U248</accession>
<name>A0A0L6U248_9FIRM</name>
<dbReference type="OrthoDB" id="378730at2"/>
<feature type="domain" description="FIST" evidence="1">
    <location>
        <begin position="31"/>
        <end position="227"/>
    </location>
</feature>
<dbReference type="RefSeq" id="WP_050739355.1">
    <property type="nucleotide sequence ID" value="NZ_LGYO01000011.1"/>
</dbReference>
<dbReference type="Proteomes" id="UP000036873">
    <property type="component" value="Unassembled WGS sequence"/>
</dbReference>
<dbReference type="EMBL" id="LGYO01000011">
    <property type="protein sequence ID" value="KNZ42598.1"/>
    <property type="molecule type" value="Genomic_DNA"/>
</dbReference>
<dbReference type="PANTHER" id="PTHR40252:SF2">
    <property type="entry name" value="BLR0328 PROTEIN"/>
    <property type="match status" value="1"/>
</dbReference>
<dbReference type="AlphaFoldDB" id="A0A0L6U248"/>
<comment type="caution">
    <text evidence="3">The sequence shown here is derived from an EMBL/GenBank/DDBJ whole genome shotgun (WGS) entry which is preliminary data.</text>
</comment>
<reference evidence="4" key="1">
    <citation type="submission" date="2015-07" db="EMBL/GenBank/DDBJ databases">
        <title>Draft genome sequence of Acetobacterium bakii DSM 8293, a potential psychrophilic chemical producer through syngas fermentation.</title>
        <authorList>
            <person name="Song Y."/>
            <person name="Hwang S."/>
            <person name="Cho B.-K."/>
        </authorList>
    </citation>
    <scope>NUCLEOTIDE SEQUENCE [LARGE SCALE GENOMIC DNA]</scope>
    <source>
        <strain evidence="4">DSM 8239</strain>
    </source>
</reference>
<sequence length="388" mass="40880">MLKANTGASTDKIAKKAGGEAAKKAKAGLGDIKMAFAYASYTYDLDDMLAGIKEELPGIPIIGNTSFTGVILPEGFISGEEGFLGMLLLGDPDLKVGIAGVKKGESAISDGKKVAQKAMENAGKSEPPSYFYMVAPPGEEEYFLKGITEVIGRVPFFGGSAADNAIAGEWKLFTAEGSFADGVAVAFFYTDKEMKNRFTGAYHETKDRGIVTKVRGDRTLVEIDGEPALEKYAKWLGVDVASLKNGNLLAAAITAPLGVKDRLGDLVAIRHPMNGNADGSMAIGSKITEGTAVIRMEATVDDLIESSGNELRALKGKMAGTPGAFHLVHCGGRRAGIGDRIEEVVKQVKAAAGEVPFIMEFTFGEYGFEADGINTCGGLMLSYTGFAK</sequence>
<proteinExistence type="predicted"/>
<dbReference type="Pfam" id="PF08495">
    <property type="entry name" value="FIST"/>
    <property type="match status" value="1"/>
</dbReference>
<protein>
    <recommendedName>
        <fullName evidence="5">Histidine kinase</fullName>
    </recommendedName>
</protein>
<keyword evidence="4" id="KW-1185">Reference proteome</keyword>
<dbReference type="SMART" id="SM00897">
    <property type="entry name" value="FIST"/>
    <property type="match status" value="1"/>
</dbReference>
<feature type="domain" description="FIST C-domain" evidence="2">
    <location>
        <begin position="228"/>
        <end position="369"/>
    </location>
</feature>